<keyword evidence="3 11" id="KW-1134">Transmembrane beta strand</keyword>
<evidence type="ECO:0000256" key="1">
    <source>
        <dbReference type="ARBA" id="ARBA00004571"/>
    </source>
</evidence>
<keyword evidence="6" id="KW-0408">Iron</keyword>
<evidence type="ECO:0000256" key="9">
    <source>
        <dbReference type="ARBA" id="ARBA00023136"/>
    </source>
</evidence>
<evidence type="ECO:0000256" key="11">
    <source>
        <dbReference type="PROSITE-ProRule" id="PRU01360"/>
    </source>
</evidence>
<dbReference type="OrthoDB" id="7463630at2"/>
<evidence type="ECO:0000256" key="10">
    <source>
        <dbReference type="ARBA" id="ARBA00023237"/>
    </source>
</evidence>
<keyword evidence="2 11" id="KW-0813">Transport</keyword>
<sequence>MPSFSAQMLTSSSIVPGPRGGPGRSRAISFYLGAASRCDATLRCTLGAIVAATLAPAPAAGQSADERPSSAEAPGDIQVTAQRRPELSRKTPLALAAFDGGFIARTRIDDVKDLAIYAPGLSGNSEDSYIDSLAIRGIVSNDYGIGGDPAIGLFKDGVHQGRSGSAVTSFFDIARAEVLRGPQGFLFGRNAISGAISVITAKPELDRTAGYVDVAIGQPSRFEAEGAINLLLGRSSALRIAGYGVRADGWIDNAFTPGNDRLLGQNKTAGRISLAHERGAVRLLLTAEHERRRLDGTVYRGSNDDREVLDYLDQTLGTAVVIRGDARSIDSDLVEPRDRGSITSITAQADLELGFATLTSLTGYRGHNFSYFEDYDGTALPLGTYRQWQSGTYASHEFRLVSPGGGLLSWSAGVSGYRERVRAHYDDEAAENLVCVAGYGYSDCEELTQDLYGTSFTPSPDGMIVQSNAARNVATGLSAFADVNVRPMPRLQLGAGLRYTWDRKDFSLNIPPTESSLGNIWTFSYYTLGAVSDARSWHGLTPRLFARYEPSDQINLYASVTRGYKAGGFGTFTVDAPAPIPEFGETPAGTRPDAFDPETVWSKELGVKANVWSRRLQFDVAAFHYVYRDLQTNHWDTATRTQQVINVGKVSGYGVEAAATLRPTRFFDVYGNVTWTRTVTSGDRGCTSNDCGGLANPTWASNGVATAHYPLVSGELFLSGEWSYQGRRREAFDWRGVTRRDAYVAVNLRAGFRLGSRLEVGAYVQNLFDASYYQGASNGGDLTPANWWGASQPRNIGINLRRSFGG</sequence>
<dbReference type="Pfam" id="PF00593">
    <property type="entry name" value="TonB_dep_Rec_b-barrel"/>
    <property type="match status" value="1"/>
</dbReference>
<dbReference type="InterPro" id="IPR039426">
    <property type="entry name" value="TonB-dep_rcpt-like"/>
</dbReference>
<name>A0A245ZJN0_9SPHN</name>
<dbReference type="Pfam" id="PF07715">
    <property type="entry name" value="Plug"/>
    <property type="match status" value="1"/>
</dbReference>
<dbReference type="EMBL" id="NBBJ01000003">
    <property type="protein sequence ID" value="OWK29925.1"/>
    <property type="molecule type" value="Genomic_DNA"/>
</dbReference>
<reference evidence="16 17" key="1">
    <citation type="submission" date="2017-03" db="EMBL/GenBank/DDBJ databases">
        <title>Genome sequence of Sphingomonas mucosissima DSM 17494.</title>
        <authorList>
            <person name="Poehlein A."/>
            <person name="Wuebbeler J.H."/>
            <person name="Steinbuechel A."/>
            <person name="Daniel R."/>
        </authorList>
    </citation>
    <scope>NUCLEOTIDE SEQUENCE [LARGE SCALE GENOMIC DNA]</scope>
    <source>
        <strain evidence="16 17">DSM 17494</strain>
    </source>
</reference>
<proteinExistence type="inferred from homology"/>
<evidence type="ECO:0000256" key="5">
    <source>
        <dbReference type="ARBA" id="ARBA00022692"/>
    </source>
</evidence>
<feature type="domain" description="TonB-dependent receptor plug" evidence="15">
    <location>
        <begin position="89"/>
        <end position="195"/>
    </location>
</feature>
<accession>A0A245ZJN0</accession>
<dbReference type="InterPro" id="IPR036942">
    <property type="entry name" value="Beta-barrel_TonB_sf"/>
</dbReference>
<dbReference type="InterPro" id="IPR000531">
    <property type="entry name" value="Beta-barrel_TonB"/>
</dbReference>
<dbReference type="PROSITE" id="PS52016">
    <property type="entry name" value="TONB_DEPENDENT_REC_3"/>
    <property type="match status" value="1"/>
</dbReference>
<feature type="region of interest" description="Disordered" evidence="13">
    <location>
        <begin position="60"/>
        <end position="85"/>
    </location>
</feature>
<keyword evidence="10 11" id="KW-0998">Cell outer membrane</keyword>
<evidence type="ECO:0000256" key="8">
    <source>
        <dbReference type="ARBA" id="ARBA00023077"/>
    </source>
</evidence>
<organism evidence="16 17">
    <name type="scientific">Sphingomonas mucosissima</name>
    <dbReference type="NCBI Taxonomy" id="370959"/>
    <lineage>
        <taxon>Bacteria</taxon>
        <taxon>Pseudomonadati</taxon>
        <taxon>Pseudomonadota</taxon>
        <taxon>Alphaproteobacteria</taxon>
        <taxon>Sphingomonadales</taxon>
        <taxon>Sphingomonadaceae</taxon>
        <taxon>Sphingomonas</taxon>
    </lineage>
</organism>
<protein>
    <submittedName>
        <fullName evidence="16">Pesticin receptor</fullName>
    </submittedName>
</protein>
<dbReference type="PANTHER" id="PTHR32552">
    <property type="entry name" value="FERRICHROME IRON RECEPTOR-RELATED"/>
    <property type="match status" value="1"/>
</dbReference>
<keyword evidence="5 11" id="KW-0812">Transmembrane</keyword>
<dbReference type="AlphaFoldDB" id="A0A245ZJN0"/>
<keyword evidence="16" id="KW-0675">Receptor</keyword>
<dbReference type="InterPro" id="IPR012910">
    <property type="entry name" value="Plug_dom"/>
</dbReference>
<evidence type="ECO:0000256" key="7">
    <source>
        <dbReference type="ARBA" id="ARBA00023065"/>
    </source>
</evidence>
<keyword evidence="7" id="KW-0406">Ion transport</keyword>
<dbReference type="PANTHER" id="PTHR32552:SF81">
    <property type="entry name" value="TONB-DEPENDENT OUTER MEMBRANE RECEPTOR"/>
    <property type="match status" value="1"/>
</dbReference>
<feature type="compositionally biased region" description="Polar residues" evidence="13">
    <location>
        <begin position="1"/>
        <end position="10"/>
    </location>
</feature>
<dbReference type="GO" id="GO:0006826">
    <property type="term" value="P:iron ion transport"/>
    <property type="evidence" value="ECO:0007669"/>
    <property type="project" value="UniProtKB-KW"/>
</dbReference>
<evidence type="ECO:0000313" key="16">
    <source>
        <dbReference type="EMBL" id="OWK29925.1"/>
    </source>
</evidence>
<keyword evidence="9 11" id="KW-0472">Membrane</keyword>
<dbReference type="Proteomes" id="UP000197783">
    <property type="component" value="Unassembled WGS sequence"/>
</dbReference>
<dbReference type="GO" id="GO:0009279">
    <property type="term" value="C:cell outer membrane"/>
    <property type="evidence" value="ECO:0007669"/>
    <property type="project" value="UniProtKB-SubCell"/>
</dbReference>
<comment type="subcellular location">
    <subcellularLocation>
        <location evidence="1 11">Cell outer membrane</location>
        <topology evidence="1 11">Multi-pass membrane protein</topology>
    </subcellularLocation>
</comment>
<comment type="similarity">
    <text evidence="11 12">Belongs to the TonB-dependent receptor family.</text>
</comment>
<evidence type="ECO:0000259" key="14">
    <source>
        <dbReference type="Pfam" id="PF00593"/>
    </source>
</evidence>
<evidence type="ECO:0000256" key="3">
    <source>
        <dbReference type="ARBA" id="ARBA00022452"/>
    </source>
</evidence>
<gene>
    <name evidence="16" type="primary">fyuA_6</name>
    <name evidence="16" type="ORF">SPMU_23470</name>
</gene>
<evidence type="ECO:0000256" key="13">
    <source>
        <dbReference type="SAM" id="MobiDB-lite"/>
    </source>
</evidence>
<evidence type="ECO:0000313" key="17">
    <source>
        <dbReference type="Proteomes" id="UP000197783"/>
    </source>
</evidence>
<dbReference type="SUPFAM" id="SSF56935">
    <property type="entry name" value="Porins"/>
    <property type="match status" value="1"/>
</dbReference>
<dbReference type="Gene3D" id="2.40.170.20">
    <property type="entry name" value="TonB-dependent receptor, beta-barrel domain"/>
    <property type="match status" value="1"/>
</dbReference>
<feature type="domain" description="TonB-dependent receptor-like beta-barrel" evidence="14">
    <location>
        <begin position="307"/>
        <end position="767"/>
    </location>
</feature>
<keyword evidence="8 12" id="KW-0798">TonB box</keyword>
<evidence type="ECO:0000256" key="6">
    <source>
        <dbReference type="ARBA" id="ARBA00023004"/>
    </source>
</evidence>
<evidence type="ECO:0000259" key="15">
    <source>
        <dbReference type="Pfam" id="PF07715"/>
    </source>
</evidence>
<comment type="caution">
    <text evidence="16">The sequence shown here is derived from an EMBL/GenBank/DDBJ whole genome shotgun (WGS) entry which is preliminary data.</text>
</comment>
<evidence type="ECO:0000256" key="12">
    <source>
        <dbReference type="RuleBase" id="RU003357"/>
    </source>
</evidence>
<keyword evidence="17" id="KW-1185">Reference proteome</keyword>
<keyword evidence="4" id="KW-0410">Iron transport</keyword>
<evidence type="ECO:0000256" key="2">
    <source>
        <dbReference type="ARBA" id="ARBA00022448"/>
    </source>
</evidence>
<evidence type="ECO:0000256" key="4">
    <source>
        <dbReference type="ARBA" id="ARBA00022496"/>
    </source>
</evidence>
<feature type="region of interest" description="Disordered" evidence="13">
    <location>
        <begin position="1"/>
        <end position="22"/>
    </location>
</feature>